<dbReference type="SUPFAM" id="SSF46894">
    <property type="entry name" value="C-terminal effector domain of the bipartite response regulators"/>
    <property type="match status" value="1"/>
</dbReference>
<dbReference type="Pfam" id="PF04545">
    <property type="entry name" value="Sigma70_r4"/>
    <property type="match status" value="1"/>
</dbReference>
<dbReference type="Proteomes" id="UP000520156">
    <property type="component" value="Unassembled WGS sequence"/>
</dbReference>
<comment type="caution">
    <text evidence="3">The sequence shown here is derived from an EMBL/GenBank/DDBJ whole genome shotgun (WGS) entry which is preliminary data.</text>
</comment>
<dbReference type="EMBL" id="JACLAU010000006">
    <property type="protein sequence ID" value="MBC2651286.1"/>
    <property type="molecule type" value="Genomic_DNA"/>
</dbReference>
<dbReference type="SMART" id="SM00421">
    <property type="entry name" value="HTH_LUXR"/>
    <property type="match status" value="1"/>
</dbReference>
<feature type="transmembrane region" description="Helical" evidence="1">
    <location>
        <begin position="150"/>
        <end position="174"/>
    </location>
</feature>
<dbReference type="Gene3D" id="1.10.10.10">
    <property type="entry name" value="Winged helix-like DNA-binding domain superfamily/Winged helix DNA-binding domain"/>
    <property type="match status" value="1"/>
</dbReference>
<evidence type="ECO:0000256" key="1">
    <source>
        <dbReference type="SAM" id="Phobius"/>
    </source>
</evidence>
<feature type="domain" description="HTH luxR-type" evidence="2">
    <location>
        <begin position="19"/>
        <end position="76"/>
    </location>
</feature>
<dbReference type="AlphaFoldDB" id="A0A7X1F6G9"/>
<keyword evidence="1" id="KW-0472">Membrane</keyword>
<dbReference type="InterPro" id="IPR016032">
    <property type="entry name" value="Sig_transdc_resp-reg_C-effctor"/>
</dbReference>
<proteinExistence type="predicted"/>
<keyword evidence="1" id="KW-1133">Transmembrane helix</keyword>
<accession>A0A7X1F6G9</accession>
<dbReference type="GO" id="GO:0003677">
    <property type="term" value="F:DNA binding"/>
    <property type="evidence" value="ECO:0007669"/>
    <property type="project" value="InterPro"/>
</dbReference>
<dbReference type="InterPro" id="IPR000792">
    <property type="entry name" value="Tscrpt_reg_LuxR_C"/>
</dbReference>
<evidence type="ECO:0000259" key="2">
    <source>
        <dbReference type="SMART" id="SM00421"/>
    </source>
</evidence>
<dbReference type="RefSeq" id="WP_185682708.1">
    <property type="nucleotide sequence ID" value="NZ_JACLAU010000006.1"/>
</dbReference>
<sequence length="178" mass="18994">MAPDMLPDPQTQAQAQAQLDRLSPKEREVLDQLLLHKPLKLIAHDLGITLSAVDQRLKSARTKLNAADRNAAARTYAALLATCRESTCGFEAVVRPGPAPLVRTPEPPAAATFTLRDSGTIIVPPSLYGNGPAGAVSEVLDERFGRLWRILAIPALAVAIAMLALALMAMAQMLGELL</sequence>
<name>A0A7X1F6G9_9SPHN</name>
<keyword evidence="1" id="KW-0812">Transmembrane</keyword>
<protein>
    <submittedName>
        <fullName evidence="3">Sigma-70 family RNA polymerase sigma factor</fullName>
    </submittedName>
</protein>
<dbReference type="InterPro" id="IPR007630">
    <property type="entry name" value="RNA_pol_sigma70_r4"/>
</dbReference>
<gene>
    <name evidence="3" type="ORF">H7F49_06190</name>
</gene>
<organism evidence="3 4">
    <name type="scientific">Novosphingobium aerophilum</name>
    <dbReference type="NCBI Taxonomy" id="2839843"/>
    <lineage>
        <taxon>Bacteria</taxon>
        <taxon>Pseudomonadati</taxon>
        <taxon>Pseudomonadota</taxon>
        <taxon>Alphaproteobacteria</taxon>
        <taxon>Sphingomonadales</taxon>
        <taxon>Sphingomonadaceae</taxon>
        <taxon>Novosphingobium</taxon>
    </lineage>
</organism>
<evidence type="ECO:0000313" key="4">
    <source>
        <dbReference type="Proteomes" id="UP000520156"/>
    </source>
</evidence>
<reference evidence="3 4" key="1">
    <citation type="submission" date="2020-08" db="EMBL/GenBank/DDBJ databases">
        <title>The genome sequence of Novosphingobium flavum 4Y4.</title>
        <authorList>
            <person name="Liu Y."/>
        </authorList>
    </citation>
    <scope>NUCLEOTIDE SEQUENCE [LARGE SCALE GENOMIC DNA]</scope>
    <source>
        <strain evidence="3 4">4Y4</strain>
    </source>
</reference>
<keyword evidence="4" id="KW-1185">Reference proteome</keyword>
<dbReference type="GO" id="GO:0003700">
    <property type="term" value="F:DNA-binding transcription factor activity"/>
    <property type="evidence" value="ECO:0007669"/>
    <property type="project" value="InterPro"/>
</dbReference>
<evidence type="ECO:0000313" key="3">
    <source>
        <dbReference type="EMBL" id="MBC2651286.1"/>
    </source>
</evidence>
<dbReference type="InterPro" id="IPR036388">
    <property type="entry name" value="WH-like_DNA-bd_sf"/>
</dbReference>
<dbReference type="GO" id="GO:0006352">
    <property type="term" value="P:DNA-templated transcription initiation"/>
    <property type="evidence" value="ECO:0007669"/>
    <property type="project" value="InterPro"/>
</dbReference>